<dbReference type="InterPro" id="IPR011049">
    <property type="entry name" value="Serralysin-like_metalloprot_C"/>
</dbReference>
<evidence type="ECO:0000313" key="4">
    <source>
        <dbReference type="EMBL" id="MWG36001.1"/>
    </source>
</evidence>
<evidence type="ECO:0000259" key="3">
    <source>
        <dbReference type="PROSITE" id="PS51688"/>
    </source>
</evidence>
<evidence type="ECO:0000256" key="1">
    <source>
        <dbReference type="SAM" id="Coils"/>
    </source>
</evidence>
<reference evidence="4 5" key="1">
    <citation type="submission" date="2019-12" db="EMBL/GenBank/DDBJ databases">
        <title>Halocatena pleomorpha gen. nov. sp. nov., an extremely halophilic archaeon of family Halobacteriaceae isolated from saltpan soil.</title>
        <authorList>
            <person name="Pal Y."/>
            <person name="Verma A."/>
            <person name="Krishnamurthi S."/>
            <person name="Kumar P."/>
        </authorList>
    </citation>
    <scope>NUCLEOTIDE SEQUENCE [LARGE SCALE GENOMIC DNA]</scope>
    <source>
        <strain evidence="4 5">JCM 16495</strain>
    </source>
</reference>
<gene>
    <name evidence="4" type="ORF">GQS65_16155</name>
</gene>
<evidence type="ECO:0000256" key="2">
    <source>
        <dbReference type="SAM" id="MobiDB-lite"/>
    </source>
</evidence>
<dbReference type="PROSITE" id="PS51688">
    <property type="entry name" value="ICA"/>
    <property type="match status" value="1"/>
</dbReference>
<dbReference type="Proteomes" id="UP000451471">
    <property type="component" value="Unassembled WGS sequence"/>
</dbReference>
<feature type="compositionally biased region" description="Low complexity" evidence="2">
    <location>
        <begin position="338"/>
        <end position="350"/>
    </location>
</feature>
<dbReference type="Pfam" id="PF13884">
    <property type="entry name" value="Peptidase_S74"/>
    <property type="match status" value="1"/>
</dbReference>
<dbReference type="RefSeq" id="WP_158205669.1">
    <property type="nucleotide sequence ID" value="NZ_WSZK01000029.1"/>
</dbReference>
<accession>A0A6B0GPQ5</accession>
<dbReference type="InterPro" id="IPR030392">
    <property type="entry name" value="S74_ICA"/>
</dbReference>
<sequence length="599" mass="60376">MELMDTNDRESSGDGIESSRERGEEGESGGAAARERRGVRPLSRRAALAVLGVGGVGALGIGRTGARQSRPTGRPWNGDVDARGNCLLNLGCLAMARNPARITDFEGPGLRIDSRGVLSVTVADTRTLVSDSDGSPDDVEASDVTFGTNLSVTDNGNGQVRVDAVGASPWTDADGDTLLELAAFDGVDVDTVVADAVETPLVGTRTATPFEVVVEDERVLLVERGRDEDSPNVVAGSASNTAFDDGGSTVGGGGTQFDPNRAGPFGTVGGGRGNVATARFATVGGGSGNTASSSARGPTVAGGENNTATDQHATVGGGQSNRAESGHDTVAGGQNNEASGGNATVAGGNSNTAGGSGAAVGGGVLHSATGDHATIPGGERNTAAGNYSFAAGLTANAADDNAFVWNDGSQYHDVDGDGTPDGFSSAQDVAGSGVTGEETFNVSASGGVRFVTGPNSVTYVPGGSTGWSTTSTVAAKTDVTPVDPRAVLDGVLDAPVSTWEYVDENGEGRGVRHIGPMAETFHRIVDVGDSDAHINSVDADGVALAAIQGLAARLDETAEELRSELAARDEHVETLAAENDRLRERLRAVEDATPDDGGA</sequence>
<feature type="region of interest" description="Disordered" evidence="2">
    <location>
        <begin position="284"/>
        <end position="350"/>
    </location>
</feature>
<dbReference type="OrthoDB" id="243791at2157"/>
<dbReference type="AlphaFoldDB" id="A0A6B0GPQ5"/>
<organism evidence="4 5">
    <name type="scientific">Halomarina oriensis</name>
    <dbReference type="NCBI Taxonomy" id="671145"/>
    <lineage>
        <taxon>Archaea</taxon>
        <taxon>Methanobacteriati</taxon>
        <taxon>Methanobacteriota</taxon>
        <taxon>Stenosarchaea group</taxon>
        <taxon>Halobacteria</taxon>
        <taxon>Halobacteriales</taxon>
        <taxon>Natronomonadaceae</taxon>
        <taxon>Halomarina</taxon>
    </lineage>
</organism>
<feature type="compositionally biased region" description="Basic and acidic residues" evidence="2">
    <location>
        <begin position="1"/>
        <end position="25"/>
    </location>
</feature>
<protein>
    <recommendedName>
        <fullName evidence="3">Peptidase S74 domain-containing protein</fullName>
    </recommendedName>
</protein>
<evidence type="ECO:0000313" key="5">
    <source>
        <dbReference type="Proteomes" id="UP000451471"/>
    </source>
</evidence>
<dbReference type="Gene3D" id="2.150.10.10">
    <property type="entry name" value="Serralysin-like metalloprotease, C-terminal"/>
    <property type="match status" value="1"/>
</dbReference>
<comment type="caution">
    <text evidence="4">The sequence shown here is derived from an EMBL/GenBank/DDBJ whole genome shotgun (WGS) entry which is preliminary data.</text>
</comment>
<feature type="region of interest" description="Disordered" evidence="2">
    <location>
        <begin position="1"/>
        <end position="38"/>
    </location>
</feature>
<proteinExistence type="predicted"/>
<feature type="coiled-coil region" evidence="1">
    <location>
        <begin position="544"/>
        <end position="592"/>
    </location>
</feature>
<name>A0A6B0GPQ5_9EURY</name>
<feature type="domain" description="Peptidase S74" evidence="3">
    <location>
        <begin position="471"/>
        <end position="572"/>
    </location>
</feature>
<dbReference type="EMBL" id="WSZK01000029">
    <property type="protein sequence ID" value="MWG36001.1"/>
    <property type="molecule type" value="Genomic_DNA"/>
</dbReference>
<keyword evidence="1" id="KW-0175">Coiled coil</keyword>
<keyword evidence="5" id="KW-1185">Reference proteome</keyword>
<feature type="region of interest" description="Disordered" evidence="2">
    <location>
        <begin position="229"/>
        <end position="262"/>
    </location>
</feature>